<dbReference type="EMBL" id="JAAAHW010000181">
    <property type="protein sequence ID" value="KAG0005527.1"/>
    <property type="molecule type" value="Genomic_DNA"/>
</dbReference>
<comment type="caution">
    <text evidence="9">The sequence shown here is derived from an EMBL/GenBank/DDBJ whole genome shotgun (WGS) entry which is preliminary data.</text>
</comment>
<evidence type="ECO:0000313" key="9">
    <source>
        <dbReference type="EMBL" id="KAG0005527.1"/>
    </source>
</evidence>
<evidence type="ECO:0000256" key="3">
    <source>
        <dbReference type="ARBA" id="ARBA00007168"/>
    </source>
</evidence>
<evidence type="ECO:0000256" key="6">
    <source>
        <dbReference type="ARBA" id="ARBA00022989"/>
    </source>
</evidence>
<reference evidence="9" key="1">
    <citation type="journal article" date="2020" name="Fungal Divers.">
        <title>Resolving the Mortierellaceae phylogeny through synthesis of multi-gene phylogenetics and phylogenomics.</title>
        <authorList>
            <person name="Vandepol N."/>
            <person name="Liber J."/>
            <person name="Desiro A."/>
            <person name="Na H."/>
            <person name="Kennedy M."/>
            <person name="Barry K."/>
            <person name="Grigoriev I.V."/>
            <person name="Miller A.N."/>
            <person name="O'Donnell K."/>
            <person name="Stajich J.E."/>
            <person name="Bonito G."/>
        </authorList>
    </citation>
    <scope>NUCLEOTIDE SEQUENCE</scope>
    <source>
        <strain evidence="9">MES-2147</strain>
    </source>
</reference>
<evidence type="ECO:0000256" key="8">
    <source>
        <dbReference type="RuleBase" id="RU368066"/>
    </source>
</evidence>
<comment type="caution">
    <text evidence="8">Lacks conserved residue(s) required for the propagation of feature annotation.</text>
</comment>
<dbReference type="GO" id="GO:0005886">
    <property type="term" value="C:plasma membrane"/>
    <property type="evidence" value="ECO:0007669"/>
    <property type="project" value="UniProtKB-SubCell"/>
</dbReference>
<evidence type="ECO:0000256" key="7">
    <source>
        <dbReference type="ARBA" id="ARBA00023136"/>
    </source>
</evidence>
<protein>
    <recommendedName>
        <fullName evidence="4 8">Protein PNS1</fullName>
    </recommendedName>
</protein>
<feature type="transmembrane region" description="Helical" evidence="8">
    <location>
        <begin position="107"/>
        <end position="131"/>
    </location>
</feature>
<comment type="subcellular location">
    <subcellularLocation>
        <location evidence="8">Cell membrane</location>
        <topology evidence="8">Multi-pass membrane protein</topology>
    </subcellularLocation>
    <subcellularLocation>
        <location evidence="2">Membrane</location>
        <topology evidence="2">Multi-pass membrane protein</topology>
    </subcellularLocation>
</comment>
<organism evidence="9 10">
    <name type="scientific">Modicella reniformis</name>
    <dbReference type="NCBI Taxonomy" id="1440133"/>
    <lineage>
        <taxon>Eukaryota</taxon>
        <taxon>Fungi</taxon>
        <taxon>Fungi incertae sedis</taxon>
        <taxon>Mucoromycota</taxon>
        <taxon>Mortierellomycotina</taxon>
        <taxon>Mortierellomycetes</taxon>
        <taxon>Mortierellales</taxon>
        <taxon>Mortierellaceae</taxon>
        <taxon>Modicella</taxon>
    </lineage>
</organism>
<comment type="similarity">
    <text evidence="3 8">Belongs to the CTL (choline transporter-like) family.</text>
</comment>
<dbReference type="Pfam" id="PF04515">
    <property type="entry name" value="Choline_transpo"/>
    <property type="match status" value="1"/>
</dbReference>
<evidence type="ECO:0000313" key="10">
    <source>
        <dbReference type="Proteomes" id="UP000749646"/>
    </source>
</evidence>
<name>A0A9P6MJU9_9FUNG</name>
<accession>A0A9P6MJU9</accession>
<dbReference type="Proteomes" id="UP000749646">
    <property type="component" value="Unassembled WGS sequence"/>
</dbReference>
<feature type="transmembrane region" description="Helical" evidence="8">
    <location>
        <begin position="75"/>
        <end position="95"/>
    </location>
</feature>
<dbReference type="PANTHER" id="PTHR12385">
    <property type="entry name" value="CHOLINE TRANSPORTER-LIKE (SLC FAMILY 44)"/>
    <property type="match status" value="1"/>
</dbReference>
<dbReference type="InterPro" id="IPR007603">
    <property type="entry name" value="Choline_transptr-like"/>
</dbReference>
<dbReference type="AlphaFoldDB" id="A0A9P6MJU9"/>
<keyword evidence="7 8" id="KW-0472">Membrane</keyword>
<comment type="function">
    <text evidence="1 8">Probably involved in transport through the plasma membrane.</text>
</comment>
<evidence type="ECO:0000256" key="2">
    <source>
        <dbReference type="ARBA" id="ARBA00004141"/>
    </source>
</evidence>
<feature type="transmembrane region" description="Helical" evidence="8">
    <location>
        <begin position="12"/>
        <end position="29"/>
    </location>
</feature>
<dbReference type="PANTHER" id="PTHR12385:SF4">
    <property type="entry name" value="PROTEIN PNS1"/>
    <property type="match status" value="1"/>
</dbReference>
<sequence length="192" mass="20893">MARGDGSDGIMAFVACLIDCLLACLQGLVEFINKYAFAQVAIYGKPYIQAAKDTWTILKDRGVEQIINDNLIGNVWGMAAILGGVLAGLASYVYIRVVDPVFNANDQFTVVIVIMAFVMGLQIVFTVGTVIDSGVVATFVCLAEDPAALARTKPELFEKIRLTWPEVVQVFDAVMTVESEAASDEYLLQEQE</sequence>
<dbReference type="GO" id="GO:0022857">
    <property type="term" value="F:transmembrane transporter activity"/>
    <property type="evidence" value="ECO:0007669"/>
    <property type="project" value="UniProtKB-UniRule"/>
</dbReference>
<evidence type="ECO:0000256" key="1">
    <source>
        <dbReference type="ARBA" id="ARBA00002957"/>
    </source>
</evidence>
<keyword evidence="5 8" id="KW-0812">Transmembrane</keyword>
<gene>
    <name evidence="9" type="primary">PNS1_3</name>
    <name evidence="9" type="ORF">BGZ65_010902</name>
</gene>
<evidence type="ECO:0000256" key="5">
    <source>
        <dbReference type="ARBA" id="ARBA00022692"/>
    </source>
</evidence>
<proteinExistence type="inferred from homology"/>
<dbReference type="OrthoDB" id="44736at2759"/>
<evidence type="ECO:0000256" key="4">
    <source>
        <dbReference type="ARBA" id="ARBA00015388"/>
    </source>
</evidence>
<keyword evidence="6 8" id="KW-1133">Transmembrane helix</keyword>
<keyword evidence="10" id="KW-1185">Reference proteome</keyword>